<proteinExistence type="predicted"/>
<feature type="transmembrane region" description="Helical" evidence="1">
    <location>
        <begin position="150"/>
        <end position="170"/>
    </location>
</feature>
<keyword evidence="1" id="KW-0812">Transmembrane</keyword>
<dbReference type="InterPro" id="IPR011008">
    <property type="entry name" value="Dimeric_a/b-barrel"/>
</dbReference>
<keyword evidence="1" id="KW-1133">Transmembrane helix</keyword>
<feature type="domain" description="ABM" evidence="2">
    <location>
        <begin position="13"/>
        <end position="80"/>
    </location>
</feature>
<organism evidence="3 4">
    <name type="scientific">Cystobacter fuscus</name>
    <dbReference type="NCBI Taxonomy" id="43"/>
    <lineage>
        <taxon>Bacteria</taxon>
        <taxon>Pseudomonadati</taxon>
        <taxon>Myxococcota</taxon>
        <taxon>Myxococcia</taxon>
        <taxon>Myxococcales</taxon>
        <taxon>Cystobacterineae</taxon>
        <taxon>Archangiaceae</taxon>
        <taxon>Cystobacter</taxon>
    </lineage>
</organism>
<dbReference type="Proteomes" id="UP000217257">
    <property type="component" value="Chromosome"/>
</dbReference>
<evidence type="ECO:0000313" key="4">
    <source>
        <dbReference type="Proteomes" id="UP000217257"/>
    </source>
</evidence>
<evidence type="ECO:0000313" key="3">
    <source>
        <dbReference type="EMBL" id="ATB37037.1"/>
    </source>
</evidence>
<accession>A0A250J0Q6</accession>
<reference evidence="3 4" key="1">
    <citation type="submission" date="2017-06" db="EMBL/GenBank/DDBJ databases">
        <title>Sequencing and comparative analysis of myxobacterial genomes.</title>
        <authorList>
            <person name="Rupp O."/>
            <person name="Goesmann A."/>
            <person name="Sogaard-Andersen L."/>
        </authorList>
    </citation>
    <scope>NUCLEOTIDE SEQUENCE [LARGE SCALE GENOMIC DNA]</scope>
    <source>
        <strain evidence="3 4">DSM 52655</strain>
    </source>
</reference>
<dbReference type="KEGG" id="cfus:CYFUS_002458"/>
<protein>
    <recommendedName>
        <fullName evidence="2">ABM domain-containing protein</fullName>
    </recommendedName>
</protein>
<dbReference type="InterPro" id="IPR007138">
    <property type="entry name" value="ABM_dom"/>
</dbReference>
<evidence type="ECO:0000256" key="1">
    <source>
        <dbReference type="SAM" id="Phobius"/>
    </source>
</evidence>
<dbReference type="PANTHER" id="PTHR40057">
    <property type="entry name" value="SLR1162 PROTEIN"/>
    <property type="match status" value="1"/>
</dbReference>
<dbReference type="InterPro" id="IPR038762">
    <property type="entry name" value="ABM_predict"/>
</dbReference>
<dbReference type="Pfam" id="PF03992">
    <property type="entry name" value="ABM"/>
    <property type="match status" value="1"/>
</dbReference>
<keyword evidence="1" id="KW-0472">Membrane</keyword>
<evidence type="ECO:0000259" key="2">
    <source>
        <dbReference type="Pfam" id="PF03992"/>
    </source>
</evidence>
<gene>
    <name evidence="3" type="ORF">CYFUS_002458</name>
</gene>
<name>A0A250J0Q6_9BACT</name>
<feature type="transmembrane region" description="Helical" evidence="1">
    <location>
        <begin position="125"/>
        <end position="144"/>
    </location>
</feature>
<dbReference type="Gene3D" id="3.30.70.100">
    <property type="match status" value="1"/>
</dbReference>
<dbReference type="EMBL" id="CP022098">
    <property type="protein sequence ID" value="ATB37037.1"/>
    <property type="molecule type" value="Genomic_DNA"/>
</dbReference>
<sequence length="190" mass="21411">MNEVMVREGGAEPVKIVMERRVKPGARHAFDQWVKELMAAAARFPHHQGSSVFMAGEDDYFILLRFASQAELERWRALPETVELLSRGDTHATAPGQALVQSGLETWFTIPGRPSPQVPPPRWKMALVTWLALLPQALLLGLVIPTQLPYLVRVSLSTALPVAMLTWVLMPRLTKLLYRWLYAHSSRPVP</sequence>
<dbReference type="SUPFAM" id="SSF54909">
    <property type="entry name" value="Dimeric alpha+beta barrel"/>
    <property type="match status" value="1"/>
</dbReference>
<dbReference type="AlphaFoldDB" id="A0A250J0Q6"/>
<dbReference type="RefSeq" id="WP_095985408.1">
    <property type="nucleotide sequence ID" value="NZ_CP022098.1"/>
</dbReference>
<dbReference type="PANTHER" id="PTHR40057:SF1">
    <property type="entry name" value="SLR1162 PROTEIN"/>
    <property type="match status" value="1"/>
</dbReference>